<sequence length="564" mass="61118">MTPIRSVVLPFSSLCLALGCSAAYAQTQGTPPPNSGQILQETQPKNTPIPSSDLRLKFQRQQRNRATSGESFHVSKIDVEGNTRLSTATLQAIVAPEEGKNLTLDDLDAVADRISDAYHAHGYPLDTAYVVAQTIQNGMVRIEVVEARYGKVAVQNHSEVADHVVNATLSPLQSGEAVSSFRLQRSLLLASDIPGAQVNTVAQPGEQVGTSDLLVDVTSAPRYTGTLGLDDYGNRYTDRVRLSGTFAVNGLLRQGDTLSFSGVTSGAGMNYGNAGYKYLLNGWGTVLGAGVTALDYQLRNGLALLHAHGTALVQSVTLSQPFIRNMAGNLYGQIEFDHKRLRDDIDIADIQTHRHANVWVATLAGDQRDVTGVTNFNVSGARGRLYFDNLFSAFADALGPHTAGRYTKFYYSVSRLQQLDQTNALYAGFSGQTANKNLDTSEQFYLGGPTTVRGYDVGVVSGTQGNLETIEYRHDFSITAMPGPWQASLFADSGYVKAYKMPFLPGVNRARLNSIGLGLHWVAMHDWVISTSVAKPVGNRPALLGSSYNNGSARFWFQVQKGFY</sequence>
<evidence type="ECO:0000256" key="3">
    <source>
        <dbReference type="ARBA" id="ARBA00022448"/>
    </source>
</evidence>
<evidence type="ECO:0000256" key="10">
    <source>
        <dbReference type="SAM" id="SignalP"/>
    </source>
</evidence>
<keyword evidence="4" id="KW-1134">Transmembrane beta strand</keyword>
<dbReference type="PANTHER" id="PTHR34597">
    <property type="entry name" value="SLR1661 PROTEIN"/>
    <property type="match status" value="1"/>
</dbReference>
<keyword evidence="6" id="KW-0653">Protein transport</keyword>
<reference evidence="13" key="1">
    <citation type="journal article" date="2019" name="Int. J. Syst. Evol. Microbiol.">
        <title>The Global Catalogue of Microorganisms (GCM) 10K type strain sequencing project: providing services to taxonomists for standard genome sequencing and annotation.</title>
        <authorList>
            <consortium name="The Broad Institute Genomics Platform"/>
            <consortium name="The Broad Institute Genome Sequencing Center for Infectious Disease"/>
            <person name="Wu L."/>
            <person name="Ma J."/>
        </authorList>
    </citation>
    <scope>NUCLEOTIDE SEQUENCE [LARGE SCALE GENOMIC DNA]</scope>
    <source>
        <strain evidence="13">NBRC 111980</strain>
    </source>
</reference>
<evidence type="ECO:0000256" key="4">
    <source>
        <dbReference type="ARBA" id="ARBA00022452"/>
    </source>
</evidence>
<feature type="domain" description="POTRA" evidence="11">
    <location>
        <begin position="72"/>
        <end position="147"/>
    </location>
</feature>
<evidence type="ECO:0000256" key="2">
    <source>
        <dbReference type="ARBA" id="ARBA00009055"/>
    </source>
</evidence>
<accession>A0ABQ5XV82</accession>
<feature type="chain" id="PRO_5046892945" description="POTRA domain-containing protein" evidence="10">
    <location>
        <begin position="26"/>
        <end position="564"/>
    </location>
</feature>
<dbReference type="PANTHER" id="PTHR34597:SF1">
    <property type="entry name" value="HEME_HEMOPEXIN TRANSPORTER PROTEIN HUXB"/>
    <property type="match status" value="1"/>
</dbReference>
<dbReference type="InterPro" id="IPR034746">
    <property type="entry name" value="POTRA"/>
</dbReference>
<comment type="caution">
    <text evidence="12">The sequence shown here is derived from an EMBL/GenBank/DDBJ whole genome shotgun (WGS) entry which is preliminary data.</text>
</comment>
<dbReference type="InterPro" id="IPR005565">
    <property type="entry name" value="Hemolysn_activator_HlyB_C"/>
</dbReference>
<dbReference type="Proteomes" id="UP001156670">
    <property type="component" value="Unassembled WGS sequence"/>
</dbReference>
<dbReference type="Pfam" id="PF08479">
    <property type="entry name" value="POTRA_2"/>
    <property type="match status" value="1"/>
</dbReference>
<keyword evidence="8" id="KW-0998">Cell outer membrane</keyword>
<organism evidence="12 13">
    <name type="scientific">Dyella acidisoli</name>
    <dbReference type="NCBI Taxonomy" id="1867834"/>
    <lineage>
        <taxon>Bacteria</taxon>
        <taxon>Pseudomonadati</taxon>
        <taxon>Pseudomonadota</taxon>
        <taxon>Gammaproteobacteria</taxon>
        <taxon>Lysobacterales</taxon>
        <taxon>Rhodanobacteraceae</taxon>
        <taxon>Dyella</taxon>
    </lineage>
</organism>
<feature type="signal peptide" evidence="10">
    <location>
        <begin position="1"/>
        <end position="25"/>
    </location>
</feature>
<proteinExistence type="inferred from homology"/>
<keyword evidence="5" id="KW-0812">Transmembrane</keyword>
<evidence type="ECO:0000256" key="9">
    <source>
        <dbReference type="SAM" id="MobiDB-lite"/>
    </source>
</evidence>
<keyword evidence="10" id="KW-0732">Signal</keyword>
<comment type="subcellular location">
    <subcellularLocation>
        <location evidence="1">Cell outer membrane</location>
    </subcellularLocation>
</comment>
<dbReference type="InterPro" id="IPR051544">
    <property type="entry name" value="TPS_OM_transporter"/>
</dbReference>
<evidence type="ECO:0000256" key="5">
    <source>
        <dbReference type="ARBA" id="ARBA00022692"/>
    </source>
</evidence>
<protein>
    <recommendedName>
        <fullName evidence="11">POTRA domain-containing protein</fullName>
    </recommendedName>
</protein>
<dbReference type="Gene3D" id="2.40.160.50">
    <property type="entry name" value="membrane protein fhac: a member of the omp85/tpsb transporter family"/>
    <property type="match status" value="1"/>
</dbReference>
<gene>
    <name evidence="12" type="ORF">GCM10007901_32540</name>
</gene>
<comment type="similarity">
    <text evidence="2">Belongs to the TPS (TC 1.B.20) family.</text>
</comment>
<evidence type="ECO:0000256" key="6">
    <source>
        <dbReference type="ARBA" id="ARBA00022927"/>
    </source>
</evidence>
<evidence type="ECO:0000313" key="12">
    <source>
        <dbReference type="EMBL" id="GLQ94303.1"/>
    </source>
</evidence>
<keyword evidence="7" id="KW-0472">Membrane</keyword>
<keyword evidence="13" id="KW-1185">Reference proteome</keyword>
<evidence type="ECO:0000256" key="7">
    <source>
        <dbReference type="ARBA" id="ARBA00023136"/>
    </source>
</evidence>
<dbReference type="EMBL" id="BSOB01000039">
    <property type="protein sequence ID" value="GLQ94303.1"/>
    <property type="molecule type" value="Genomic_DNA"/>
</dbReference>
<dbReference type="PROSITE" id="PS51779">
    <property type="entry name" value="POTRA"/>
    <property type="match status" value="1"/>
</dbReference>
<dbReference type="RefSeq" id="WP_284322004.1">
    <property type="nucleotide sequence ID" value="NZ_BSOB01000039.1"/>
</dbReference>
<evidence type="ECO:0000259" key="11">
    <source>
        <dbReference type="PROSITE" id="PS51779"/>
    </source>
</evidence>
<evidence type="ECO:0000256" key="8">
    <source>
        <dbReference type="ARBA" id="ARBA00023237"/>
    </source>
</evidence>
<feature type="region of interest" description="Disordered" evidence="9">
    <location>
        <begin position="29"/>
        <end position="51"/>
    </location>
</feature>
<dbReference type="Pfam" id="PF03865">
    <property type="entry name" value="ShlB"/>
    <property type="match status" value="1"/>
</dbReference>
<evidence type="ECO:0000313" key="13">
    <source>
        <dbReference type="Proteomes" id="UP001156670"/>
    </source>
</evidence>
<evidence type="ECO:0000256" key="1">
    <source>
        <dbReference type="ARBA" id="ARBA00004442"/>
    </source>
</evidence>
<keyword evidence="3" id="KW-0813">Transport</keyword>
<dbReference type="Gene3D" id="3.10.20.310">
    <property type="entry name" value="membrane protein fhac"/>
    <property type="match status" value="1"/>
</dbReference>
<feature type="compositionally biased region" description="Polar residues" evidence="9">
    <location>
        <begin position="29"/>
        <end position="50"/>
    </location>
</feature>
<dbReference type="InterPro" id="IPR013686">
    <property type="entry name" value="Polypept-transport_assoc_ShlB"/>
</dbReference>
<dbReference type="PROSITE" id="PS51257">
    <property type="entry name" value="PROKAR_LIPOPROTEIN"/>
    <property type="match status" value="1"/>
</dbReference>
<name>A0ABQ5XV82_9GAMM</name>